<evidence type="ECO:0000313" key="1">
    <source>
        <dbReference type="EMBL" id="KAH3837573.1"/>
    </source>
</evidence>
<name>A0A9D4KDK2_DREPO</name>
<reference evidence="1" key="1">
    <citation type="journal article" date="2019" name="bioRxiv">
        <title>The Genome of the Zebra Mussel, Dreissena polymorpha: A Resource for Invasive Species Research.</title>
        <authorList>
            <person name="McCartney M.A."/>
            <person name="Auch B."/>
            <person name="Kono T."/>
            <person name="Mallez S."/>
            <person name="Zhang Y."/>
            <person name="Obille A."/>
            <person name="Becker A."/>
            <person name="Abrahante J.E."/>
            <person name="Garbe J."/>
            <person name="Badalamenti J.P."/>
            <person name="Herman A."/>
            <person name="Mangelson H."/>
            <person name="Liachko I."/>
            <person name="Sullivan S."/>
            <person name="Sone E.D."/>
            <person name="Koren S."/>
            <person name="Silverstein K.A.T."/>
            <person name="Beckman K.B."/>
            <person name="Gohl D.M."/>
        </authorList>
    </citation>
    <scope>NUCLEOTIDE SEQUENCE</scope>
    <source>
        <strain evidence="1">Duluth1</strain>
        <tissue evidence="1">Whole animal</tissue>
    </source>
</reference>
<dbReference type="Proteomes" id="UP000828390">
    <property type="component" value="Unassembled WGS sequence"/>
</dbReference>
<dbReference type="EMBL" id="JAIWYP010000004">
    <property type="protein sequence ID" value="KAH3837573.1"/>
    <property type="molecule type" value="Genomic_DNA"/>
</dbReference>
<reference evidence="1" key="2">
    <citation type="submission" date="2020-11" db="EMBL/GenBank/DDBJ databases">
        <authorList>
            <person name="McCartney M.A."/>
            <person name="Auch B."/>
            <person name="Kono T."/>
            <person name="Mallez S."/>
            <person name="Becker A."/>
            <person name="Gohl D.M."/>
            <person name="Silverstein K.A.T."/>
            <person name="Koren S."/>
            <person name="Bechman K.B."/>
            <person name="Herman A."/>
            <person name="Abrahante J.E."/>
            <person name="Garbe J."/>
        </authorList>
    </citation>
    <scope>NUCLEOTIDE SEQUENCE</scope>
    <source>
        <strain evidence="1">Duluth1</strain>
        <tissue evidence="1">Whole animal</tissue>
    </source>
</reference>
<protein>
    <submittedName>
        <fullName evidence="1">Uncharacterized protein</fullName>
    </submittedName>
</protein>
<gene>
    <name evidence="1" type="ORF">DPMN_110967</name>
</gene>
<evidence type="ECO:0000313" key="2">
    <source>
        <dbReference type="Proteomes" id="UP000828390"/>
    </source>
</evidence>
<comment type="caution">
    <text evidence="1">The sequence shown here is derived from an EMBL/GenBank/DDBJ whole genome shotgun (WGS) entry which is preliminary data.</text>
</comment>
<organism evidence="1 2">
    <name type="scientific">Dreissena polymorpha</name>
    <name type="common">Zebra mussel</name>
    <name type="synonym">Mytilus polymorpha</name>
    <dbReference type="NCBI Taxonomy" id="45954"/>
    <lineage>
        <taxon>Eukaryota</taxon>
        <taxon>Metazoa</taxon>
        <taxon>Spiralia</taxon>
        <taxon>Lophotrochozoa</taxon>
        <taxon>Mollusca</taxon>
        <taxon>Bivalvia</taxon>
        <taxon>Autobranchia</taxon>
        <taxon>Heteroconchia</taxon>
        <taxon>Euheterodonta</taxon>
        <taxon>Imparidentia</taxon>
        <taxon>Neoheterodontei</taxon>
        <taxon>Myida</taxon>
        <taxon>Dreissenoidea</taxon>
        <taxon>Dreissenidae</taxon>
        <taxon>Dreissena</taxon>
    </lineage>
</organism>
<sequence length="102" mass="11568">MEGKTGQHNMGPTNADIIAMLGKIDLKLNEMDSRLKTLKGLEKKIDNFDKNLKKLWAHMDTVTTDTRDKVDRVENTIDSVGVDIEGARRKISDLEKDNSKLR</sequence>
<keyword evidence="2" id="KW-1185">Reference proteome</keyword>
<accession>A0A9D4KDK2</accession>
<proteinExistence type="predicted"/>
<dbReference type="AlphaFoldDB" id="A0A9D4KDK2"/>